<name>A0A8X7SEJ6_BRACI</name>
<accession>A0A8X7SEJ6</accession>
<feature type="compositionally biased region" description="Basic residues" evidence="1">
    <location>
        <begin position="73"/>
        <end position="90"/>
    </location>
</feature>
<evidence type="ECO:0000313" key="3">
    <source>
        <dbReference type="EMBL" id="KAG2304961.1"/>
    </source>
</evidence>
<organism evidence="3 4">
    <name type="scientific">Brassica carinata</name>
    <name type="common">Ethiopian mustard</name>
    <name type="synonym">Abyssinian cabbage</name>
    <dbReference type="NCBI Taxonomy" id="52824"/>
    <lineage>
        <taxon>Eukaryota</taxon>
        <taxon>Viridiplantae</taxon>
        <taxon>Streptophyta</taxon>
        <taxon>Embryophyta</taxon>
        <taxon>Tracheophyta</taxon>
        <taxon>Spermatophyta</taxon>
        <taxon>Magnoliopsida</taxon>
        <taxon>eudicotyledons</taxon>
        <taxon>Gunneridae</taxon>
        <taxon>Pentapetalae</taxon>
        <taxon>rosids</taxon>
        <taxon>malvids</taxon>
        <taxon>Brassicales</taxon>
        <taxon>Brassicaceae</taxon>
        <taxon>Brassiceae</taxon>
        <taxon>Brassica</taxon>
    </lineage>
</organism>
<dbReference type="EMBL" id="JAAMPC010000007">
    <property type="protein sequence ID" value="KAG2304961.1"/>
    <property type="molecule type" value="Genomic_DNA"/>
</dbReference>
<dbReference type="PANTHER" id="PTHR33116:SF86">
    <property type="entry name" value="REVERSE TRANSCRIPTASE DOMAIN-CONTAINING PROTEIN"/>
    <property type="match status" value="1"/>
</dbReference>
<proteinExistence type="predicted"/>
<feature type="region of interest" description="Disordered" evidence="1">
    <location>
        <begin position="31"/>
        <end position="90"/>
    </location>
</feature>
<evidence type="ECO:0000259" key="2">
    <source>
        <dbReference type="Pfam" id="PF13456"/>
    </source>
</evidence>
<dbReference type="AlphaFoldDB" id="A0A8X7SEJ6"/>
<feature type="compositionally biased region" description="Basic residues" evidence="1">
    <location>
        <begin position="37"/>
        <end position="50"/>
    </location>
</feature>
<sequence>MNLSFSSLDSPYITSSTVSQLNFSVTDITGASNVQGKGRKRPGKFKRNAQLKKQDGNSQSDTQASKAQLSQKGKQKTKWRMRPRLQNRKHQRNSWCMVGDFNEILNNSEKIGGPRRSDASFKPFSEMIQMCGMSEFPTSQDSYRGSFRFDKRMLHKPMVQEAILQAWNQGNDNLEVPVSTRLSHCRKALKLEKEQSSMDPCSFRLNVIRSNILKAYRDEENFWKQKCKDDWIIHGDEVLRMYGEATGQVINLAKSSLTFGKKVNPSLKLSIQNLLGIFAEGGAGTYLGLPECFSGSKIEMLAYIQEKMKGRMSGWYSRFLSQAGKEVILKSVAMAMPIYAMSCFKLPKTTCNNLTSAMASFWWSSSEAKEKIHWLSWDKLCIPKHLGGMGFKDIETFNQALLAKQAWRILHNPSSILNLLVKGLRQMVGNGNSIPVWSSPWLADVKDLLKPNSYHWDMVRLHELFYPQDIAIITKIKPVISSEDFFCWNHTRSGAYSVRSGYWFAEKEAKKEAYVEGSLLPSLNGIKDFIWSLKTAPKIRIFLWKAITGPWIIWSIWKNRNSFFFEGIASNGPELLSKVYDEVNHWFLIKSIEENEKSIDLERKKKSLFGWKPPPLNWLKCDIGYAWSKSKRESGASWILRNNAGKVLLHGRRSFSDIYNRKDASLESWLWAIESVKSLHYDSIIFVSDDKELIAAVSNPNDWPSLKFYSQKVCLHLHQFLDWRVQSLKRGDIKAASLIADSVIKEERFQSYIAAGFPCWLRHLFV</sequence>
<evidence type="ECO:0000313" key="4">
    <source>
        <dbReference type="Proteomes" id="UP000886595"/>
    </source>
</evidence>
<dbReference type="PANTHER" id="PTHR33116">
    <property type="entry name" value="REVERSE TRANSCRIPTASE ZINC-BINDING DOMAIN-CONTAINING PROTEIN-RELATED-RELATED"/>
    <property type="match status" value="1"/>
</dbReference>
<feature type="compositionally biased region" description="Polar residues" evidence="1">
    <location>
        <begin position="56"/>
        <end position="72"/>
    </location>
</feature>
<gene>
    <name evidence="3" type="ORF">Bca52824_033612</name>
</gene>
<dbReference type="InterPro" id="IPR002156">
    <property type="entry name" value="RNaseH_domain"/>
</dbReference>
<dbReference type="GO" id="GO:0003676">
    <property type="term" value="F:nucleic acid binding"/>
    <property type="evidence" value="ECO:0007669"/>
    <property type="project" value="InterPro"/>
</dbReference>
<dbReference type="Proteomes" id="UP000886595">
    <property type="component" value="Unassembled WGS sequence"/>
</dbReference>
<reference evidence="3 4" key="1">
    <citation type="submission" date="2020-02" db="EMBL/GenBank/DDBJ databases">
        <authorList>
            <person name="Ma Q."/>
            <person name="Huang Y."/>
            <person name="Song X."/>
            <person name="Pei D."/>
        </authorList>
    </citation>
    <scope>NUCLEOTIDE SEQUENCE [LARGE SCALE GENOMIC DNA]</scope>
    <source>
        <strain evidence="3">Sxm20200214</strain>
        <tissue evidence="3">Leaf</tissue>
    </source>
</reference>
<dbReference type="OrthoDB" id="1749408at2759"/>
<dbReference type="Pfam" id="PF13456">
    <property type="entry name" value="RVT_3"/>
    <property type="match status" value="1"/>
</dbReference>
<evidence type="ECO:0000256" key="1">
    <source>
        <dbReference type="SAM" id="MobiDB-lite"/>
    </source>
</evidence>
<keyword evidence="4" id="KW-1185">Reference proteome</keyword>
<comment type="caution">
    <text evidence="3">The sequence shown here is derived from an EMBL/GenBank/DDBJ whole genome shotgun (WGS) entry which is preliminary data.</text>
</comment>
<dbReference type="GO" id="GO:0004523">
    <property type="term" value="F:RNA-DNA hybrid ribonuclease activity"/>
    <property type="evidence" value="ECO:0007669"/>
    <property type="project" value="InterPro"/>
</dbReference>
<protein>
    <recommendedName>
        <fullName evidence="2">RNase H type-1 domain-containing protein</fullName>
    </recommendedName>
</protein>
<feature type="domain" description="RNase H type-1" evidence="2">
    <location>
        <begin position="626"/>
        <end position="741"/>
    </location>
</feature>